<evidence type="ECO:0000313" key="2">
    <source>
        <dbReference type="EMBL" id="MBX39510.1"/>
    </source>
</evidence>
<evidence type="ECO:0000256" key="1">
    <source>
        <dbReference type="SAM" id="Phobius"/>
    </source>
</evidence>
<dbReference type="AlphaFoldDB" id="A0A2P2NAT5"/>
<accession>A0A2P2NAT5</accession>
<protein>
    <submittedName>
        <fullName evidence="2">Uncharacterized protein</fullName>
    </submittedName>
</protein>
<reference evidence="2" key="1">
    <citation type="submission" date="2018-02" db="EMBL/GenBank/DDBJ databases">
        <title>Rhizophora mucronata_Transcriptome.</title>
        <authorList>
            <person name="Meera S.P."/>
            <person name="Sreeshan A."/>
            <person name="Augustine A."/>
        </authorList>
    </citation>
    <scope>NUCLEOTIDE SEQUENCE</scope>
    <source>
        <tissue evidence="2">Leaf</tissue>
    </source>
</reference>
<proteinExistence type="predicted"/>
<keyword evidence="1" id="KW-0812">Transmembrane</keyword>
<organism evidence="2">
    <name type="scientific">Rhizophora mucronata</name>
    <name type="common">Asiatic mangrove</name>
    <dbReference type="NCBI Taxonomy" id="61149"/>
    <lineage>
        <taxon>Eukaryota</taxon>
        <taxon>Viridiplantae</taxon>
        <taxon>Streptophyta</taxon>
        <taxon>Embryophyta</taxon>
        <taxon>Tracheophyta</taxon>
        <taxon>Spermatophyta</taxon>
        <taxon>Magnoliopsida</taxon>
        <taxon>eudicotyledons</taxon>
        <taxon>Gunneridae</taxon>
        <taxon>Pentapetalae</taxon>
        <taxon>rosids</taxon>
        <taxon>fabids</taxon>
        <taxon>Malpighiales</taxon>
        <taxon>Rhizophoraceae</taxon>
        <taxon>Rhizophora</taxon>
    </lineage>
</organism>
<dbReference type="EMBL" id="GGEC01059026">
    <property type="protein sequence ID" value="MBX39510.1"/>
    <property type="molecule type" value="Transcribed_RNA"/>
</dbReference>
<keyword evidence="1" id="KW-1133">Transmembrane helix</keyword>
<keyword evidence="1" id="KW-0472">Membrane</keyword>
<sequence length="104" mass="11740">MLLVNWIVYTLLLFLFSFEVALHQLSVLRPFIRVPVIKLIFEGKVKAIAVTYISRILNGCPSKHKNAATLRERARSIRSVIFQENKPNTASGDRRNLGGSCDPT</sequence>
<name>A0A2P2NAT5_RHIMU</name>
<feature type="transmembrane region" description="Helical" evidence="1">
    <location>
        <begin position="6"/>
        <end position="28"/>
    </location>
</feature>